<evidence type="ECO:0000313" key="2">
    <source>
        <dbReference type="EMBL" id="KAH0453347.1"/>
    </source>
</evidence>
<evidence type="ECO:0000313" key="3">
    <source>
        <dbReference type="Proteomes" id="UP000775213"/>
    </source>
</evidence>
<evidence type="ECO:0000259" key="1">
    <source>
        <dbReference type="Pfam" id="PF01464"/>
    </source>
</evidence>
<protein>
    <recommendedName>
        <fullName evidence="1">Transglycosylase SLT domain-containing protein</fullName>
    </recommendedName>
</protein>
<dbReference type="EMBL" id="JAGFBR010000016">
    <property type="protein sequence ID" value="KAH0453347.1"/>
    <property type="molecule type" value="Genomic_DNA"/>
</dbReference>
<proteinExistence type="predicted"/>
<accession>A0AAV7GCR5</accession>
<comment type="caution">
    <text evidence="2">The sequence shown here is derived from an EMBL/GenBank/DDBJ whole genome shotgun (WGS) entry which is preliminary data.</text>
</comment>
<keyword evidence="3" id="KW-1185">Reference proteome</keyword>
<dbReference type="Gene3D" id="1.10.530.10">
    <property type="match status" value="2"/>
</dbReference>
<dbReference type="AlphaFoldDB" id="A0AAV7GCR5"/>
<name>A0AAV7GCR5_DENCH</name>
<dbReference type="PANTHER" id="PTHR37179:SF1">
    <property type="entry name" value="TRANSGLYCOSYLASE"/>
    <property type="match status" value="1"/>
</dbReference>
<dbReference type="CDD" id="cd00254">
    <property type="entry name" value="LT-like"/>
    <property type="match status" value="1"/>
</dbReference>
<sequence length="539" mass="62446">MSIGYKAKQSSDVTRVSGRIPASLGKKSGVTRVSGRIPALLGKKSGVRTFSLVVITMQDVLHFALVSSNEISHDVLTLVGYFSQASDTTIMRLLNALNTLNMPMYYKYWDDCVESEDMKLMWDDSDVSKEWTDAGERFGQKVHLSRDPDGQTYLTQTEMRAVARIVVDRHFKSQIDPDMLCALAEILSDRQLLGESYDKKLKETKIGIMQIALSTAEWLVRDMGYRKYELKDESLLYRPFVNVYFGAAYVKWLFNHDGKQRSEEYVVRAYKGGLRKATHKSTETYFERYFSFKRSLPPKRRRKFNGHTLTPDFLSIDAPAVEKEVDGRAYWDLTLSEKDMDEMWKNPDVNKEWTKSGERRGRVRFSQDSDGRYYISRVEVKAVAEIIVSRYFKERLQPKTLAAVAEIRSLRFVNGLGSHTGLMGIDYPTAFWMYRDLGFRAYKVNSVEDLYNPFVSIYFGAAYYNWLSEFEGRERSQEFVVQAYMGGPENVNLQETGPFWKKFQEALRYYEVPKNMIFFVPVLHNNYTGYENTPKNLIS</sequence>
<organism evidence="2 3">
    <name type="scientific">Dendrobium chrysotoxum</name>
    <name type="common">Orchid</name>
    <dbReference type="NCBI Taxonomy" id="161865"/>
    <lineage>
        <taxon>Eukaryota</taxon>
        <taxon>Viridiplantae</taxon>
        <taxon>Streptophyta</taxon>
        <taxon>Embryophyta</taxon>
        <taxon>Tracheophyta</taxon>
        <taxon>Spermatophyta</taxon>
        <taxon>Magnoliopsida</taxon>
        <taxon>Liliopsida</taxon>
        <taxon>Asparagales</taxon>
        <taxon>Orchidaceae</taxon>
        <taxon>Epidendroideae</taxon>
        <taxon>Malaxideae</taxon>
        <taxon>Dendrobiinae</taxon>
        <taxon>Dendrobium</taxon>
    </lineage>
</organism>
<dbReference type="PANTHER" id="PTHR37179">
    <property type="entry name" value="TRANSGLYCOSYLASE"/>
    <property type="match status" value="1"/>
</dbReference>
<dbReference type="Proteomes" id="UP000775213">
    <property type="component" value="Unassembled WGS sequence"/>
</dbReference>
<feature type="domain" description="Transglycosylase SLT" evidence="1">
    <location>
        <begin position="173"/>
        <end position="285"/>
    </location>
</feature>
<dbReference type="SUPFAM" id="SSF53955">
    <property type="entry name" value="Lysozyme-like"/>
    <property type="match status" value="2"/>
</dbReference>
<reference evidence="2 3" key="1">
    <citation type="journal article" date="2021" name="Hortic Res">
        <title>Chromosome-scale assembly of the Dendrobium chrysotoxum genome enhances the understanding of orchid evolution.</title>
        <authorList>
            <person name="Zhang Y."/>
            <person name="Zhang G.Q."/>
            <person name="Zhang D."/>
            <person name="Liu X.D."/>
            <person name="Xu X.Y."/>
            <person name="Sun W.H."/>
            <person name="Yu X."/>
            <person name="Zhu X."/>
            <person name="Wang Z.W."/>
            <person name="Zhao X."/>
            <person name="Zhong W.Y."/>
            <person name="Chen H."/>
            <person name="Yin W.L."/>
            <person name="Huang T."/>
            <person name="Niu S.C."/>
            <person name="Liu Z.J."/>
        </authorList>
    </citation>
    <scope>NUCLEOTIDE SEQUENCE [LARGE SCALE GENOMIC DNA]</scope>
    <source>
        <strain evidence="2">Lindl</strain>
    </source>
</reference>
<gene>
    <name evidence="2" type="ORF">IEQ34_017671</name>
</gene>
<dbReference type="Pfam" id="PF01464">
    <property type="entry name" value="SLT"/>
    <property type="match status" value="1"/>
</dbReference>
<dbReference type="InterPro" id="IPR008258">
    <property type="entry name" value="Transglycosylase_SLT_dom_1"/>
</dbReference>
<dbReference type="InterPro" id="IPR023346">
    <property type="entry name" value="Lysozyme-like_dom_sf"/>
</dbReference>